<dbReference type="InterPro" id="IPR011006">
    <property type="entry name" value="CheY-like_superfamily"/>
</dbReference>
<dbReference type="GO" id="GO:0003677">
    <property type="term" value="F:DNA binding"/>
    <property type="evidence" value="ECO:0007669"/>
    <property type="project" value="UniProtKB-KW"/>
</dbReference>
<dbReference type="SMART" id="SM00421">
    <property type="entry name" value="HTH_LUXR"/>
    <property type="match status" value="1"/>
</dbReference>
<sequence length="226" mass="24259">MRSTAVCSLCPVTSLHVLVAGGPKVLRRGIEALLTETDDVAEVVSVPDGMSAAAEVRRRSAELVVLVCRGPDDATEEALCAIRAEGAASLVVLGDSDPTFLERAARYPADGFMMTEELSEDSLSRALEALSRGEMPFPPVLGRIALSALREPLLPMQPPALSPRERETLVLLAMGLSNKEIGLKLDITEHGAKRHVSRILSKLNCSNRTMAARTAYRMGLLADADR</sequence>
<dbReference type="CDD" id="cd06170">
    <property type="entry name" value="LuxR_C_like"/>
    <property type="match status" value="1"/>
</dbReference>
<dbReference type="InterPro" id="IPR000792">
    <property type="entry name" value="Tscrpt_reg_LuxR_C"/>
</dbReference>
<dbReference type="SUPFAM" id="SSF52172">
    <property type="entry name" value="CheY-like"/>
    <property type="match status" value="1"/>
</dbReference>
<protein>
    <submittedName>
        <fullName evidence="7">DNA-binding response regulator, NarL/FixJ family, contains REC and HTH domains</fullName>
    </submittedName>
</protein>
<accession>A0A1H9FBQ9</accession>
<dbReference type="InterPro" id="IPR016032">
    <property type="entry name" value="Sig_transdc_resp-reg_C-effctor"/>
</dbReference>
<dbReference type="PROSITE" id="PS50043">
    <property type="entry name" value="HTH_LUXR_2"/>
    <property type="match status" value="1"/>
</dbReference>
<feature type="domain" description="HTH luxR-type" evidence="5">
    <location>
        <begin position="154"/>
        <end position="219"/>
    </location>
</feature>
<dbReference type="EMBL" id="FOET01000006">
    <property type="protein sequence ID" value="SEQ35381.1"/>
    <property type="molecule type" value="Genomic_DNA"/>
</dbReference>
<dbReference type="PANTHER" id="PTHR44688:SF16">
    <property type="entry name" value="DNA-BINDING TRANSCRIPTIONAL ACTIVATOR DEVR_DOSR"/>
    <property type="match status" value="1"/>
</dbReference>
<evidence type="ECO:0000256" key="1">
    <source>
        <dbReference type="ARBA" id="ARBA00023015"/>
    </source>
</evidence>
<evidence type="ECO:0000259" key="6">
    <source>
        <dbReference type="PROSITE" id="PS50110"/>
    </source>
</evidence>
<dbReference type="GO" id="GO:0006355">
    <property type="term" value="P:regulation of DNA-templated transcription"/>
    <property type="evidence" value="ECO:0007669"/>
    <property type="project" value="InterPro"/>
</dbReference>
<feature type="domain" description="Response regulatory" evidence="6">
    <location>
        <begin position="16"/>
        <end position="130"/>
    </location>
</feature>
<organism evidence="7 8">
    <name type="scientific">Streptomyces radiopugnans</name>
    <dbReference type="NCBI Taxonomy" id="403935"/>
    <lineage>
        <taxon>Bacteria</taxon>
        <taxon>Bacillati</taxon>
        <taxon>Actinomycetota</taxon>
        <taxon>Actinomycetes</taxon>
        <taxon>Kitasatosporales</taxon>
        <taxon>Streptomycetaceae</taxon>
        <taxon>Streptomyces</taxon>
    </lineage>
</organism>
<dbReference type="AlphaFoldDB" id="A0A1H9FBQ9"/>
<keyword evidence="8" id="KW-1185">Reference proteome</keyword>
<keyword evidence="2 7" id="KW-0238">DNA-binding</keyword>
<dbReference type="GO" id="GO:0000160">
    <property type="term" value="P:phosphorelay signal transduction system"/>
    <property type="evidence" value="ECO:0007669"/>
    <property type="project" value="InterPro"/>
</dbReference>
<evidence type="ECO:0000256" key="4">
    <source>
        <dbReference type="PROSITE-ProRule" id="PRU00169"/>
    </source>
</evidence>
<dbReference type="PROSITE" id="PS50110">
    <property type="entry name" value="RESPONSE_REGULATORY"/>
    <property type="match status" value="1"/>
</dbReference>
<evidence type="ECO:0000256" key="3">
    <source>
        <dbReference type="ARBA" id="ARBA00023163"/>
    </source>
</evidence>
<dbReference type="PANTHER" id="PTHR44688">
    <property type="entry name" value="DNA-BINDING TRANSCRIPTIONAL ACTIVATOR DEVR_DOSR"/>
    <property type="match status" value="1"/>
</dbReference>
<evidence type="ECO:0000259" key="5">
    <source>
        <dbReference type="PROSITE" id="PS50043"/>
    </source>
</evidence>
<dbReference type="PRINTS" id="PR00038">
    <property type="entry name" value="HTHLUXR"/>
</dbReference>
<dbReference type="Pfam" id="PF00196">
    <property type="entry name" value="GerE"/>
    <property type="match status" value="1"/>
</dbReference>
<evidence type="ECO:0000313" key="7">
    <source>
        <dbReference type="EMBL" id="SEQ35381.1"/>
    </source>
</evidence>
<dbReference type="InterPro" id="IPR001789">
    <property type="entry name" value="Sig_transdc_resp-reg_receiver"/>
</dbReference>
<comment type="caution">
    <text evidence="4">Lacks conserved residue(s) required for the propagation of feature annotation.</text>
</comment>
<gene>
    <name evidence="7" type="ORF">SAMN05216481_106189</name>
</gene>
<name>A0A1H9FBQ9_9ACTN</name>
<dbReference type="SUPFAM" id="SSF46894">
    <property type="entry name" value="C-terminal effector domain of the bipartite response regulators"/>
    <property type="match status" value="1"/>
</dbReference>
<keyword evidence="1" id="KW-0805">Transcription regulation</keyword>
<dbReference type="STRING" id="403935.SAMN05216481_106189"/>
<keyword evidence="3" id="KW-0804">Transcription</keyword>
<evidence type="ECO:0000256" key="2">
    <source>
        <dbReference type="ARBA" id="ARBA00023125"/>
    </source>
</evidence>
<dbReference type="Gene3D" id="3.40.50.2300">
    <property type="match status" value="1"/>
</dbReference>
<evidence type="ECO:0000313" key="8">
    <source>
        <dbReference type="Proteomes" id="UP000199055"/>
    </source>
</evidence>
<dbReference type="Proteomes" id="UP000199055">
    <property type="component" value="Unassembled WGS sequence"/>
</dbReference>
<proteinExistence type="predicted"/>
<reference evidence="7 8" key="1">
    <citation type="submission" date="2016-10" db="EMBL/GenBank/DDBJ databases">
        <authorList>
            <person name="de Groot N.N."/>
        </authorList>
    </citation>
    <scope>NUCLEOTIDE SEQUENCE [LARGE SCALE GENOMIC DNA]</scope>
    <source>
        <strain evidence="7 8">CGMCC 4.3519</strain>
    </source>
</reference>